<evidence type="ECO:0000313" key="2">
    <source>
        <dbReference type="EMBL" id="KAL0194309.1"/>
    </source>
</evidence>
<feature type="compositionally biased region" description="Basic residues" evidence="1">
    <location>
        <begin position="10"/>
        <end position="36"/>
    </location>
</feature>
<comment type="caution">
    <text evidence="2">The sequence shown here is derived from an EMBL/GenBank/DDBJ whole genome shotgun (WGS) entry which is preliminary data.</text>
</comment>
<accession>A0ABD0R724</accession>
<organism evidence="2 3">
    <name type="scientific">Cirrhinus mrigala</name>
    <name type="common">Mrigala</name>
    <dbReference type="NCBI Taxonomy" id="683832"/>
    <lineage>
        <taxon>Eukaryota</taxon>
        <taxon>Metazoa</taxon>
        <taxon>Chordata</taxon>
        <taxon>Craniata</taxon>
        <taxon>Vertebrata</taxon>
        <taxon>Euteleostomi</taxon>
        <taxon>Actinopterygii</taxon>
        <taxon>Neopterygii</taxon>
        <taxon>Teleostei</taxon>
        <taxon>Ostariophysi</taxon>
        <taxon>Cypriniformes</taxon>
        <taxon>Cyprinidae</taxon>
        <taxon>Labeoninae</taxon>
        <taxon>Labeonini</taxon>
        <taxon>Cirrhinus</taxon>
    </lineage>
</organism>
<gene>
    <name evidence="2" type="ORF">M9458_012605</name>
</gene>
<feature type="compositionally biased region" description="Acidic residues" evidence="1">
    <location>
        <begin position="48"/>
        <end position="57"/>
    </location>
</feature>
<feature type="non-terminal residue" evidence="2">
    <location>
        <position position="57"/>
    </location>
</feature>
<feature type="region of interest" description="Disordered" evidence="1">
    <location>
        <begin position="1"/>
        <end position="57"/>
    </location>
</feature>
<keyword evidence="3" id="KW-1185">Reference proteome</keyword>
<sequence length="57" mass="6701">SEPAGESVRTLRRPQRKAQQRRHTYQTRSTRERRRSTSVPSYTHNEESVAESDSEVE</sequence>
<protein>
    <submittedName>
        <fullName evidence="2">Uncharacterized protein</fullName>
    </submittedName>
</protein>
<dbReference type="EMBL" id="JAMKFB020000005">
    <property type="protein sequence ID" value="KAL0194309.1"/>
    <property type="molecule type" value="Genomic_DNA"/>
</dbReference>
<evidence type="ECO:0000313" key="3">
    <source>
        <dbReference type="Proteomes" id="UP001529510"/>
    </source>
</evidence>
<name>A0ABD0R724_CIRMR</name>
<dbReference type="Proteomes" id="UP001529510">
    <property type="component" value="Unassembled WGS sequence"/>
</dbReference>
<feature type="non-terminal residue" evidence="2">
    <location>
        <position position="1"/>
    </location>
</feature>
<dbReference type="AlphaFoldDB" id="A0ABD0R724"/>
<evidence type="ECO:0000256" key="1">
    <source>
        <dbReference type="SAM" id="MobiDB-lite"/>
    </source>
</evidence>
<reference evidence="2 3" key="1">
    <citation type="submission" date="2024-05" db="EMBL/GenBank/DDBJ databases">
        <title>Genome sequencing and assembly of Indian major carp, Cirrhinus mrigala (Hamilton, 1822).</title>
        <authorList>
            <person name="Mohindra V."/>
            <person name="Chowdhury L.M."/>
            <person name="Lal K."/>
            <person name="Jena J.K."/>
        </authorList>
    </citation>
    <scope>NUCLEOTIDE SEQUENCE [LARGE SCALE GENOMIC DNA]</scope>
    <source>
        <strain evidence="2">CM1030</strain>
        <tissue evidence="2">Blood</tissue>
    </source>
</reference>
<proteinExistence type="predicted"/>